<accession>B5WA65</accession>
<keyword evidence="2" id="KW-0472">Membrane</keyword>
<keyword evidence="1" id="KW-0175">Coiled coil</keyword>
<feature type="transmembrane region" description="Helical" evidence="2">
    <location>
        <begin position="147"/>
        <end position="162"/>
    </location>
</feature>
<evidence type="ECO:0000256" key="1">
    <source>
        <dbReference type="SAM" id="Coils"/>
    </source>
</evidence>
<keyword evidence="2" id="KW-1133">Transmembrane helix</keyword>
<protein>
    <submittedName>
        <fullName evidence="3">Uncharacterized protein</fullName>
    </submittedName>
</protein>
<name>B5WA65_LIMMA</name>
<proteinExistence type="predicted"/>
<dbReference type="Proteomes" id="UP000004061">
    <property type="component" value="Unassembled WGS sequence"/>
</dbReference>
<keyword evidence="2" id="KW-0812">Transmembrane</keyword>
<dbReference type="AlphaFoldDB" id="B5WA65"/>
<comment type="caution">
    <text evidence="3">The sequence shown here is derived from an EMBL/GenBank/DDBJ whole genome shotgun (WGS) entry which is preliminary data.</text>
</comment>
<dbReference type="EMBL" id="ABYK01000117">
    <property type="protein sequence ID" value="EDZ91581.1"/>
    <property type="molecule type" value="Genomic_DNA"/>
</dbReference>
<dbReference type="RefSeq" id="WP_006670953.1">
    <property type="nucleotide sequence ID" value="NZ_ABYK01000117.1"/>
</dbReference>
<keyword evidence="4" id="KW-1185">Reference proteome</keyword>
<evidence type="ECO:0000313" key="4">
    <source>
        <dbReference type="Proteomes" id="UP000004061"/>
    </source>
</evidence>
<evidence type="ECO:0000256" key="2">
    <source>
        <dbReference type="SAM" id="Phobius"/>
    </source>
</evidence>
<feature type="coiled-coil region" evidence="1">
    <location>
        <begin position="93"/>
        <end position="145"/>
    </location>
</feature>
<reference evidence="3 4" key="1">
    <citation type="journal article" date="2011" name="Appl. Environ. Microbiol.">
        <title>Contribution of a Sodium Ion Gradient to Energy Conservation during Fermentation in the Cyanobacterium Arthrospira (Spirulina) maxima CS-328.</title>
        <authorList>
            <person name="Carrieri D."/>
            <person name="Ananyev G."/>
            <person name="Lenz O."/>
            <person name="Bryant D.A."/>
            <person name="Dismukes G.C."/>
        </authorList>
    </citation>
    <scope>NUCLEOTIDE SEQUENCE [LARGE SCALE GENOMIC DNA]</scope>
    <source>
        <strain evidence="3 4">CS-328</strain>
    </source>
</reference>
<evidence type="ECO:0000313" key="3">
    <source>
        <dbReference type="EMBL" id="EDZ91581.1"/>
    </source>
</evidence>
<gene>
    <name evidence="3" type="ORF">AmaxDRAFT_5665</name>
</gene>
<organism evidence="3 4">
    <name type="scientific">Limnospira maxima CS-328</name>
    <dbReference type="NCBI Taxonomy" id="513049"/>
    <lineage>
        <taxon>Bacteria</taxon>
        <taxon>Bacillati</taxon>
        <taxon>Cyanobacteriota</taxon>
        <taxon>Cyanophyceae</taxon>
        <taxon>Oscillatoriophycideae</taxon>
        <taxon>Oscillatoriales</taxon>
        <taxon>Sirenicapillariaceae</taxon>
        <taxon>Limnospira</taxon>
    </lineage>
</organism>
<sequence>MEQNYPENLDQNLLQDYYQALDAINTQHLKLLDAQRELSWHNSRKQEAYRLAEGFGFDDVSSLLSKIDCNYVSGENTDRERINKTLNEINISLEKIRDTKQKKYLEIESIKAEKQSKLQSLIDEKIKISQELDNIERKIEDLKNKKMFRLISTVIVALWVTIIWQEIYTTLLVTSIYLLIILSAI</sequence>